<evidence type="ECO:0000313" key="3">
    <source>
        <dbReference type="Proteomes" id="UP000220158"/>
    </source>
</evidence>
<keyword evidence="3" id="KW-1185">Reference proteome</keyword>
<accession>A0A1J1H8V5</accession>
<dbReference type="AlphaFoldDB" id="A0A1J1H8V5"/>
<dbReference type="KEGG" id="prel:PRELSG_1142600"/>
<reference evidence="2 3" key="1">
    <citation type="submission" date="2015-04" db="EMBL/GenBank/DDBJ databases">
        <authorList>
            <consortium name="Pathogen Informatics"/>
        </authorList>
    </citation>
    <scope>NUCLEOTIDE SEQUENCE [LARGE SCALE GENOMIC DNA]</scope>
    <source>
        <strain evidence="2 3">SGS1</strain>
    </source>
</reference>
<dbReference type="EMBL" id="LN835306">
    <property type="protein sequence ID" value="CRH01077.1"/>
    <property type="molecule type" value="Genomic_DNA"/>
</dbReference>
<dbReference type="Proteomes" id="UP000220158">
    <property type="component" value="Chromosome 11"/>
</dbReference>
<evidence type="ECO:0000313" key="2">
    <source>
        <dbReference type="EMBL" id="CRH01077.1"/>
    </source>
</evidence>
<dbReference type="OMA" id="YSKFKYY"/>
<sequence length="254" mass="29407">MSYSSTLTLNENVQFQKPLKYRNRARSLMPQNNKNGSSCDNKSMHSNGTSFMDKIKRIFSSKSNHSIENIPSTKLKINKNQHDQGKDCRNLNEFSPIANKNIEWQPVYHETCKIKLPVEERTTKVSLPQEIVDNWTHDQKNLSKELSSSRASNKQDDENVNSQGSCFYKKNMSSNSCTDNNEEPYSKFKYYYNYYLVDEYLESLVESQNKKLDATGLDEEGQLYDNVSLNIKPIIMSKHRLDNGVPYDPSKLMN</sequence>
<protein>
    <submittedName>
        <fullName evidence="2">Uncharacterized protein</fullName>
    </submittedName>
</protein>
<feature type="region of interest" description="Disordered" evidence="1">
    <location>
        <begin position="142"/>
        <end position="162"/>
    </location>
</feature>
<name>A0A1J1H8V5_PLARL</name>
<organism evidence="2 3">
    <name type="scientific">Plasmodium relictum</name>
    <dbReference type="NCBI Taxonomy" id="85471"/>
    <lineage>
        <taxon>Eukaryota</taxon>
        <taxon>Sar</taxon>
        <taxon>Alveolata</taxon>
        <taxon>Apicomplexa</taxon>
        <taxon>Aconoidasida</taxon>
        <taxon>Haemosporida</taxon>
        <taxon>Plasmodiidae</taxon>
        <taxon>Plasmodium</taxon>
        <taxon>Plasmodium (Haemamoeba)</taxon>
    </lineage>
</organism>
<dbReference type="GeneID" id="39737204"/>
<proteinExistence type="predicted"/>
<gene>
    <name evidence="2" type="ORF">PRELSG_1142600</name>
</gene>
<dbReference type="RefSeq" id="XP_028534078.1">
    <property type="nucleotide sequence ID" value="XM_028677717.1"/>
</dbReference>
<dbReference type="OrthoDB" id="376730at2759"/>
<dbReference type="VEuPathDB" id="PlasmoDB:PRELSG_1142600"/>
<evidence type="ECO:0000256" key="1">
    <source>
        <dbReference type="SAM" id="MobiDB-lite"/>
    </source>
</evidence>